<name>F0ZDZ6_DICPU</name>
<evidence type="ECO:0000313" key="1">
    <source>
        <dbReference type="EMBL" id="EGC37792.1"/>
    </source>
</evidence>
<dbReference type="OrthoDB" id="19191at2759"/>
<dbReference type="GeneID" id="10499086"/>
<dbReference type="eggNOG" id="ENOG502SWV7">
    <property type="taxonomic scope" value="Eukaryota"/>
</dbReference>
<dbReference type="RefSeq" id="XP_003285637.1">
    <property type="nucleotide sequence ID" value="XM_003285589.1"/>
</dbReference>
<dbReference type="AlphaFoldDB" id="F0ZDZ6"/>
<dbReference type="FunCoup" id="F0ZDZ6">
    <property type="interactions" value="71"/>
</dbReference>
<keyword evidence="2" id="KW-1185">Reference proteome</keyword>
<proteinExistence type="predicted"/>
<protein>
    <submittedName>
        <fullName evidence="1">Uncharacterized protein</fullName>
    </submittedName>
</protein>
<dbReference type="OMA" id="ESWRYRS"/>
<sequence length="201" mass="23861">MKSKIIKSFNDIELLDSINGINIDIIENRAKAIQDNTSDKESWRYRSFDGFLGENETFKERLEKDWNLLENWNKENNFTINHMTLSTILKEIINQCEQNRNDLGFDNNDDIELYITKNIFNGFQYSLFWNESSKKEKSFWNTKWNVEYNVVNVKTQKQIIISGDSNAGIIQYIEYLGFYEGDENNQYRINPINLILLLLNK</sequence>
<dbReference type="KEGG" id="dpp:DICPUDRAFT_86804"/>
<gene>
    <name evidence="1" type="ORF">DICPUDRAFT_86804</name>
</gene>
<evidence type="ECO:0000313" key="2">
    <source>
        <dbReference type="Proteomes" id="UP000001064"/>
    </source>
</evidence>
<organism evidence="1 2">
    <name type="scientific">Dictyostelium purpureum</name>
    <name type="common">Slime mold</name>
    <dbReference type="NCBI Taxonomy" id="5786"/>
    <lineage>
        <taxon>Eukaryota</taxon>
        <taxon>Amoebozoa</taxon>
        <taxon>Evosea</taxon>
        <taxon>Eumycetozoa</taxon>
        <taxon>Dictyostelia</taxon>
        <taxon>Dictyosteliales</taxon>
        <taxon>Dictyosteliaceae</taxon>
        <taxon>Dictyostelium</taxon>
    </lineage>
</organism>
<reference evidence="2" key="1">
    <citation type="journal article" date="2011" name="Genome Biol.">
        <title>Comparative genomics of the social amoebae Dictyostelium discoideum and Dictyostelium purpureum.</title>
        <authorList>
            <consortium name="US DOE Joint Genome Institute (JGI-PGF)"/>
            <person name="Sucgang R."/>
            <person name="Kuo A."/>
            <person name="Tian X."/>
            <person name="Salerno W."/>
            <person name="Parikh A."/>
            <person name="Feasley C.L."/>
            <person name="Dalin E."/>
            <person name="Tu H."/>
            <person name="Huang E."/>
            <person name="Barry K."/>
            <person name="Lindquist E."/>
            <person name="Shapiro H."/>
            <person name="Bruce D."/>
            <person name="Schmutz J."/>
            <person name="Salamov A."/>
            <person name="Fey P."/>
            <person name="Gaudet P."/>
            <person name="Anjard C."/>
            <person name="Babu M.M."/>
            <person name="Basu S."/>
            <person name="Bushmanova Y."/>
            <person name="van der Wel H."/>
            <person name="Katoh-Kurasawa M."/>
            <person name="Dinh C."/>
            <person name="Coutinho P.M."/>
            <person name="Saito T."/>
            <person name="Elias M."/>
            <person name="Schaap P."/>
            <person name="Kay R.R."/>
            <person name="Henrissat B."/>
            <person name="Eichinger L."/>
            <person name="Rivero F."/>
            <person name="Putnam N.H."/>
            <person name="West C.M."/>
            <person name="Loomis W.F."/>
            <person name="Chisholm R.L."/>
            <person name="Shaulsky G."/>
            <person name="Strassmann J.E."/>
            <person name="Queller D.C."/>
            <person name="Kuspa A."/>
            <person name="Grigoriev I.V."/>
        </authorList>
    </citation>
    <scope>NUCLEOTIDE SEQUENCE [LARGE SCALE GENOMIC DNA]</scope>
    <source>
        <strain evidence="2">QSDP1</strain>
    </source>
</reference>
<dbReference type="Proteomes" id="UP000001064">
    <property type="component" value="Unassembled WGS sequence"/>
</dbReference>
<dbReference type="VEuPathDB" id="AmoebaDB:DICPUDRAFT_86804"/>
<dbReference type="EMBL" id="GL870990">
    <property type="protein sequence ID" value="EGC37792.1"/>
    <property type="molecule type" value="Genomic_DNA"/>
</dbReference>
<accession>F0ZDZ6</accession>
<dbReference type="InParanoid" id="F0ZDZ6"/>